<evidence type="ECO:0000256" key="2">
    <source>
        <dbReference type="ARBA" id="ARBA00022552"/>
    </source>
</evidence>
<dbReference type="EMBL" id="UINC01130684">
    <property type="protein sequence ID" value="SVD11902.1"/>
    <property type="molecule type" value="Genomic_DNA"/>
</dbReference>
<dbReference type="InterPro" id="IPR008189">
    <property type="entry name" value="rRNA_ssu_MeTfrase_I"/>
</dbReference>
<evidence type="ECO:0000256" key="5">
    <source>
        <dbReference type="ARBA" id="ARBA00022691"/>
    </source>
</evidence>
<evidence type="ECO:0000259" key="6">
    <source>
        <dbReference type="Pfam" id="PF00590"/>
    </source>
</evidence>
<proteinExistence type="inferred from homology"/>
<dbReference type="FunFam" id="3.40.1010.10:FF:000002">
    <property type="entry name" value="Ribosomal RNA small subunit methyltransferase I"/>
    <property type="match status" value="1"/>
</dbReference>
<dbReference type="NCBIfam" id="TIGR00096">
    <property type="entry name" value="16S rRNA (cytidine(1402)-2'-O)-methyltransferase"/>
    <property type="match status" value="1"/>
</dbReference>
<keyword evidence="2" id="KW-0698">rRNA processing</keyword>
<dbReference type="PROSITE" id="PS01296">
    <property type="entry name" value="RSMI"/>
    <property type="match status" value="1"/>
</dbReference>
<dbReference type="GO" id="GO:0006364">
    <property type="term" value="P:rRNA processing"/>
    <property type="evidence" value="ECO:0007669"/>
    <property type="project" value="UniProtKB-KW"/>
</dbReference>
<evidence type="ECO:0000256" key="3">
    <source>
        <dbReference type="ARBA" id="ARBA00022603"/>
    </source>
</evidence>
<feature type="non-terminal residue" evidence="7">
    <location>
        <position position="198"/>
    </location>
</feature>
<reference evidence="7" key="1">
    <citation type="submission" date="2018-05" db="EMBL/GenBank/DDBJ databases">
        <authorList>
            <person name="Lanie J.A."/>
            <person name="Ng W.-L."/>
            <person name="Kazmierczak K.M."/>
            <person name="Andrzejewski T.M."/>
            <person name="Davidsen T.M."/>
            <person name="Wayne K.J."/>
            <person name="Tettelin H."/>
            <person name="Glass J.I."/>
            <person name="Rusch D."/>
            <person name="Podicherti R."/>
            <person name="Tsui H.-C.T."/>
            <person name="Winkler M.E."/>
        </authorList>
    </citation>
    <scope>NUCLEOTIDE SEQUENCE</scope>
</reference>
<dbReference type="CDD" id="cd11648">
    <property type="entry name" value="RsmI"/>
    <property type="match status" value="1"/>
</dbReference>
<keyword evidence="4" id="KW-0808">Transferase</keyword>
<dbReference type="InterPro" id="IPR000878">
    <property type="entry name" value="4pyrrol_Mease"/>
</dbReference>
<dbReference type="Gene3D" id="3.30.950.10">
    <property type="entry name" value="Methyltransferase, Cobalt-precorrin-4 Transmethylase, Domain 2"/>
    <property type="match status" value="1"/>
</dbReference>
<protein>
    <recommendedName>
        <fullName evidence="6">Tetrapyrrole methylase domain-containing protein</fullName>
    </recommendedName>
</protein>
<dbReference type="GO" id="GO:0008168">
    <property type="term" value="F:methyltransferase activity"/>
    <property type="evidence" value="ECO:0007669"/>
    <property type="project" value="UniProtKB-KW"/>
</dbReference>
<name>A0A382SQQ8_9ZZZZ</name>
<evidence type="ECO:0000313" key="7">
    <source>
        <dbReference type="EMBL" id="SVD11902.1"/>
    </source>
</evidence>
<dbReference type="SUPFAM" id="SSF53790">
    <property type="entry name" value="Tetrapyrrole methylase"/>
    <property type="match status" value="1"/>
</dbReference>
<dbReference type="HAMAP" id="MF_01877">
    <property type="entry name" value="16SrRNA_methyltr_I"/>
    <property type="match status" value="1"/>
</dbReference>
<dbReference type="InterPro" id="IPR018063">
    <property type="entry name" value="SAM_MeTrfase_RsmI_CS"/>
</dbReference>
<organism evidence="7">
    <name type="scientific">marine metagenome</name>
    <dbReference type="NCBI Taxonomy" id="408172"/>
    <lineage>
        <taxon>unclassified sequences</taxon>
        <taxon>metagenomes</taxon>
        <taxon>ecological metagenomes</taxon>
    </lineage>
</organism>
<feature type="domain" description="Tetrapyrrole methylase" evidence="6">
    <location>
        <begin position="4"/>
        <end position="196"/>
    </location>
</feature>
<dbReference type="Pfam" id="PF00590">
    <property type="entry name" value="TP_methylase"/>
    <property type="match status" value="1"/>
</dbReference>
<keyword evidence="1" id="KW-0963">Cytoplasm</keyword>
<evidence type="ECO:0000256" key="1">
    <source>
        <dbReference type="ARBA" id="ARBA00022490"/>
    </source>
</evidence>
<accession>A0A382SQQ8</accession>
<dbReference type="InterPro" id="IPR014777">
    <property type="entry name" value="4pyrrole_Mease_sub1"/>
</dbReference>
<dbReference type="GO" id="GO:0032259">
    <property type="term" value="P:methylation"/>
    <property type="evidence" value="ECO:0007669"/>
    <property type="project" value="UniProtKB-KW"/>
</dbReference>
<dbReference type="InterPro" id="IPR035996">
    <property type="entry name" value="4pyrrol_Methylase_sf"/>
</dbReference>
<dbReference type="InterPro" id="IPR014776">
    <property type="entry name" value="4pyrrole_Mease_sub2"/>
</dbReference>
<gene>
    <name evidence="7" type="ORF">METZ01_LOCUS364756</name>
</gene>
<dbReference type="AlphaFoldDB" id="A0A382SQQ8"/>
<evidence type="ECO:0000256" key="4">
    <source>
        <dbReference type="ARBA" id="ARBA00022679"/>
    </source>
</evidence>
<sequence>MTGTLFIVATPIGNLDDITFRAVEILKSVDIILAEDTRHSKKLLLHLDISKSISAFHEHNEREKTKAIIGELQSGKSIALISDAGTPLISDPGYFLVAQAKKEGLKVIPIPGPSALITALSASGLPSDSFTFLGFFPSKQTARVKLLKSLVSRTETIIFYESPKRILATLTDMHSIFGDRREVCLAKELTKVFETIHT</sequence>
<keyword evidence="5" id="KW-0949">S-adenosyl-L-methionine</keyword>
<keyword evidence="3" id="KW-0489">Methyltransferase</keyword>
<dbReference type="PANTHER" id="PTHR46111">
    <property type="entry name" value="RIBOSOMAL RNA SMALL SUBUNIT METHYLTRANSFERASE I"/>
    <property type="match status" value="1"/>
</dbReference>
<dbReference type="Gene3D" id="3.40.1010.10">
    <property type="entry name" value="Cobalt-precorrin-4 Transmethylase, Domain 1"/>
    <property type="match status" value="1"/>
</dbReference>
<dbReference type="PANTHER" id="PTHR46111:SF1">
    <property type="entry name" value="RIBOSOMAL RNA SMALL SUBUNIT METHYLTRANSFERASE I"/>
    <property type="match status" value="1"/>
</dbReference>